<reference evidence="6" key="1">
    <citation type="submission" date="2021-02" db="EMBL/GenBank/DDBJ databases">
        <authorList>
            <person name="Dougan E. K."/>
            <person name="Rhodes N."/>
            <person name="Thang M."/>
            <person name="Chan C."/>
        </authorList>
    </citation>
    <scope>NUCLEOTIDE SEQUENCE</scope>
</reference>
<feature type="region of interest" description="Disordered" evidence="1">
    <location>
        <begin position="85"/>
        <end position="105"/>
    </location>
</feature>
<accession>A0A813AQF3</accession>
<dbReference type="Proteomes" id="UP000601435">
    <property type="component" value="Unassembled WGS sequence"/>
</dbReference>
<evidence type="ECO:0000313" key="7">
    <source>
        <dbReference type="Proteomes" id="UP000601435"/>
    </source>
</evidence>
<feature type="domain" description="Transposase IS66 zinc-finger binding" evidence="3">
    <location>
        <begin position="126"/>
        <end position="168"/>
    </location>
</feature>
<sequence>MTGPAEHLPDDLDALRAIIAAQASQIQELSRSNRAYEALVDALRVQIVRLKKQKFGTSSEKVARNIEQLELALEGLEVARAAVDQSADKDEAVAAPQNTSRPRRRGKPVLNEHVLTERRTLDPGSECPDCGGELRLVGEDVSEILDLVAAQLKKIEIARPKKSCRKCEAMVQTPAPTRPVARGMAGPGLLAHILVSKYDDHLPLYRQGEIFTRMGADIPRSTLIDWCGQAVGVLKPLVSRIRDHVFAADRLHADDTPVRVLDPKVAIASGGAKRAVKEGRIWVYVRDDTPFAGDDPPAATYLFSPNRKGEHPQSHLAAFSGILQADAYTGFGQLYEPDPMTGEQRIREASCWAHLRRDFHDEWTSSKSPIALEAINRIGVLYDIERRITGCSAQERLAVRQAESKPVVEAFRRFAEDQLERISGKSDVAKAFRYGLKRWTSFSLFLEDGRVAIDNNPAERAIRPIALGRKNFLFAGSDAGGETLADAMTIIETAKLHNLNPQAYLADILARINDHKINALDELLPWHWRPAETASIVAAA</sequence>
<dbReference type="Pfam" id="PF13005">
    <property type="entry name" value="zf-IS66"/>
    <property type="match status" value="1"/>
</dbReference>
<dbReference type="InterPro" id="IPR004291">
    <property type="entry name" value="Transposase_IS66_central"/>
</dbReference>
<evidence type="ECO:0000259" key="2">
    <source>
        <dbReference type="Pfam" id="PF03050"/>
    </source>
</evidence>
<dbReference type="Pfam" id="PF13007">
    <property type="entry name" value="LZ_Tnp_IS66"/>
    <property type="match status" value="1"/>
</dbReference>
<dbReference type="InterPro" id="IPR024463">
    <property type="entry name" value="Transposase_TnpC_homeodom"/>
</dbReference>
<dbReference type="EMBL" id="CAJNJA010062489">
    <property type="protein sequence ID" value="CAE7876621.1"/>
    <property type="molecule type" value="Genomic_DNA"/>
</dbReference>
<dbReference type="InterPro" id="IPR024474">
    <property type="entry name" value="Znf_dom_IS66"/>
</dbReference>
<name>A0A813AQF3_9DINO</name>
<evidence type="ECO:0000259" key="5">
    <source>
        <dbReference type="Pfam" id="PF13817"/>
    </source>
</evidence>
<organism evidence="6 7">
    <name type="scientific">Symbiodinium necroappetens</name>
    <dbReference type="NCBI Taxonomy" id="1628268"/>
    <lineage>
        <taxon>Eukaryota</taxon>
        <taxon>Sar</taxon>
        <taxon>Alveolata</taxon>
        <taxon>Dinophyceae</taxon>
        <taxon>Suessiales</taxon>
        <taxon>Symbiodiniaceae</taxon>
        <taxon>Symbiodinium</taxon>
    </lineage>
</organism>
<dbReference type="NCBIfam" id="NF033517">
    <property type="entry name" value="transpos_IS66"/>
    <property type="match status" value="1"/>
</dbReference>
<dbReference type="OrthoDB" id="6366564at2759"/>
<proteinExistence type="predicted"/>
<dbReference type="AlphaFoldDB" id="A0A813AQF3"/>
<dbReference type="PANTHER" id="PTHR33678">
    <property type="entry name" value="BLL1576 PROTEIN"/>
    <property type="match status" value="1"/>
</dbReference>
<feature type="domain" description="Transposase IS66 central" evidence="2">
    <location>
        <begin position="182"/>
        <end position="482"/>
    </location>
</feature>
<dbReference type="PANTHER" id="PTHR33678:SF1">
    <property type="entry name" value="BLL1576 PROTEIN"/>
    <property type="match status" value="1"/>
</dbReference>
<dbReference type="InterPro" id="IPR039552">
    <property type="entry name" value="IS66_C"/>
</dbReference>
<comment type="caution">
    <text evidence="6">The sequence shown here is derived from an EMBL/GenBank/DDBJ whole genome shotgun (WGS) entry which is preliminary data.</text>
</comment>
<keyword evidence="7" id="KW-1185">Reference proteome</keyword>
<feature type="domain" description="Transposase IS66 C-terminal" evidence="5">
    <location>
        <begin position="489"/>
        <end position="526"/>
    </location>
</feature>
<evidence type="ECO:0000313" key="6">
    <source>
        <dbReference type="EMBL" id="CAE7876621.1"/>
    </source>
</evidence>
<dbReference type="InterPro" id="IPR052344">
    <property type="entry name" value="Transposase-related"/>
</dbReference>
<evidence type="ECO:0000259" key="3">
    <source>
        <dbReference type="Pfam" id="PF13005"/>
    </source>
</evidence>
<dbReference type="Pfam" id="PF03050">
    <property type="entry name" value="DDE_Tnp_IS66"/>
    <property type="match status" value="1"/>
</dbReference>
<evidence type="ECO:0000259" key="4">
    <source>
        <dbReference type="Pfam" id="PF13007"/>
    </source>
</evidence>
<protein>
    <recommendedName>
        <fullName evidence="8">Transposase</fullName>
    </recommendedName>
</protein>
<evidence type="ECO:0000256" key="1">
    <source>
        <dbReference type="SAM" id="MobiDB-lite"/>
    </source>
</evidence>
<dbReference type="Pfam" id="PF13817">
    <property type="entry name" value="DDE_Tnp_IS66_C"/>
    <property type="match status" value="1"/>
</dbReference>
<feature type="domain" description="Transposase TnpC homeodomain" evidence="4">
    <location>
        <begin position="43"/>
        <end position="106"/>
    </location>
</feature>
<evidence type="ECO:0008006" key="8">
    <source>
        <dbReference type="Google" id="ProtNLM"/>
    </source>
</evidence>
<gene>
    <name evidence="6" type="ORF">SNEC2469_LOCUS28596</name>
</gene>